<dbReference type="Pfam" id="PF00144">
    <property type="entry name" value="Beta-lactamase"/>
    <property type="match status" value="1"/>
</dbReference>
<protein>
    <recommendedName>
        <fullName evidence="1">Beta-lactamase-related domain-containing protein</fullName>
    </recommendedName>
</protein>
<evidence type="ECO:0000259" key="1">
    <source>
        <dbReference type="Pfam" id="PF00144"/>
    </source>
</evidence>
<name>A0ABN8DY60_9VIBR</name>
<evidence type="ECO:0000313" key="2">
    <source>
        <dbReference type="EMBL" id="CAH0535416.1"/>
    </source>
</evidence>
<organism evidence="2 3">
    <name type="scientific">Vibrio stylophorae</name>
    <dbReference type="NCBI Taxonomy" id="659351"/>
    <lineage>
        <taxon>Bacteria</taxon>
        <taxon>Pseudomonadati</taxon>
        <taxon>Pseudomonadota</taxon>
        <taxon>Gammaproteobacteria</taxon>
        <taxon>Vibrionales</taxon>
        <taxon>Vibrionaceae</taxon>
        <taxon>Vibrio</taxon>
    </lineage>
</organism>
<dbReference type="EMBL" id="CAKLDI010000002">
    <property type="protein sequence ID" value="CAH0535416.1"/>
    <property type="molecule type" value="Genomic_DNA"/>
</dbReference>
<keyword evidence="3" id="KW-1185">Reference proteome</keyword>
<gene>
    <name evidence="2" type="ORF">VST7929_02989</name>
</gene>
<reference evidence="2" key="1">
    <citation type="submission" date="2021-11" db="EMBL/GenBank/DDBJ databases">
        <authorList>
            <person name="Rodrigo-Torres L."/>
            <person name="Arahal R. D."/>
            <person name="Lucena T."/>
        </authorList>
    </citation>
    <scope>NUCLEOTIDE SEQUENCE</scope>
    <source>
        <strain evidence="2">CECT 7929</strain>
    </source>
</reference>
<comment type="caution">
    <text evidence="2">The sequence shown here is derived from an EMBL/GenBank/DDBJ whole genome shotgun (WGS) entry which is preliminary data.</text>
</comment>
<evidence type="ECO:0000313" key="3">
    <source>
        <dbReference type="Proteomes" id="UP000838672"/>
    </source>
</evidence>
<dbReference type="PANTHER" id="PTHR43283:SF7">
    <property type="entry name" value="BETA-LACTAMASE-RELATED DOMAIN-CONTAINING PROTEIN"/>
    <property type="match status" value="1"/>
</dbReference>
<sequence>MKLKTRIVGCLLSVFLVGCDSEQPPLEGVYRNLETPGIYFFIEKQNGEYFAQWPFSRDPIYINKNSSPIIVAPHGTIRIDFVDENRVDLILEGRRYPYMRENKAGDPLEILFDNPEVINIAQLSQCDLDYSTQPLANVAPHPEKIDALVKTISQRQSPYQQVNSLLILKGDKLVSENYFRGWHRQLPHQVQSVSKSVTALLFGMAQKEGHFSDMNEPIANYLPSYQAHFSGDKRNITLDHLLSMRAGLAWNETQLSYNDPQNDRSIESTSADGMDYTLSKPLQHAPGDAFYYNGGLVTITGEIIAKATEEDNVADYAKYGPMTELCLKNAYWLLQSDRYPNAAGGLFLRPIDMVKLGQLVRDDGQWQGQTLIQPSWLKQALSGKVDKALGDLDYGYYWWKDSFTYQGQSYEIDLAWGWGEQHIAVVKALDLVVVQTAQNFQQAPSFETMLKEKILPAFIEEQVGEKH</sequence>
<dbReference type="Proteomes" id="UP000838672">
    <property type="component" value="Unassembled WGS sequence"/>
</dbReference>
<dbReference type="PROSITE" id="PS51257">
    <property type="entry name" value="PROKAR_LIPOPROTEIN"/>
    <property type="match status" value="1"/>
</dbReference>
<accession>A0ABN8DY60</accession>
<dbReference type="SUPFAM" id="SSF56601">
    <property type="entry name" value="beta-lactamase/transpeptidase-like"/>
    <property type="match status" value="1"/>
</dbReference>
<feature type="domain" description="Beta-lactamase-related" evidence="1">
    <location>
        <begin position="164"/>
        <end position="441"/>
    </location>
</feature>
<dbReference type="InterPro" id="IPR001466">
    <property type="entry name" value="Beta-lactam-related"/>
</dbReference>
<dbReference type="InterPro" id="IPR012338">
    <property type="entry name" value="Beta-lactam/transpept-like"/>
</dbReference>
<proteinExistence type="predicted"/>
<dbReference type="RefSeq" id="WP_237468262.1">
    <property type="nucleotide sequence ID" value="NZ_CAKLDI010000002.1"/>
</dbReference>
<dbReference type="InterPro" id="IPR050789">
    <property type="entry name" value="Diverse_Enzym_Activities"/>
</dbReference>
<dbReference type="Gene3D" id="3.40.710.10">
    <property type="entry name" value="DD-peptidase/beta-lactamase superfamily"/>
    <property type="match status" value="1"/>
</dbReference>
<dbReference type="PANTHER" id="PTHR43283">
    <property type="entry name" value="BETA-LACTAMASE-RELATED"/>
    <property type="match status" value="1"/>
</dbReference>